<dbReference type="RefSeq" id="WP_119600351.1">
    <property type="nucleotide sequence ID" value="NZ_QXQA01000008.1"/>
</dbReference>
<reference evidence="3 4" key="1">
    <citation type="submission" date="2018-09" db="EMBL/GenBank/DDBJ databases">
        <title>Paenibacillus aracenensis nov. sp. isolated from a cave in southern Spain.</title>
        <authorList>
            <person name="Jurado V."/>
            <person name="Gutierrez-Patricio S."/>
            <person name="Gonzalez-Pimentel J.L."/>
            <person name="Miller A.Z."/>
            <person name="Laiz L."/>
            <person name="Saiz-Jimenez C."/>
        </authorList>
    </citation>
    <scope>NUCLEOTIDE SEQUENCE [LARGE SCALE GENOMIC DNA]</scope>
    <source>
        <strain evidence="3 4">DSM 22867</strain>
    </source>
</reference>
<dbReference type="AlphaFoldDB" id="A0A3A1UUA8"/>
<evidence type="ECO:0000259" key="2">
    <source>
        <dbReference type="Pfam" id="PF07833"/>
    </source>
</evidence>
<dbReference type="Gene3D" id="3.30.457.10">
    <property type="entry name" value="Copper amine oxidase-like, N-terminal domain"/>
    <property type="match status" value="1"/>
</dbReference>
<evidence type="ECO:0000313" key="3">
    <source>
        <dbReference type="EMBL" id="RIX52119.1"/>
    </source>
</evidence>
<organism evidence="3 4">
    <name type="scientific">Paenibacillus nanensis</name>
    <dbReference type="NCBI Taxonomy" id="393251"/>
    <lineage>
        <taxon>Bacteria</taxon>
        <taxon>Bacillati</taxon>
        <taxon>Bacillota</taxon>
        <taxon>Bacilli</taxon>
        <taxon>Bacillales</taxon>
        <taxon>Paenibacillaceae</taxon>
        <taxon>Paenibacillus</taxon>
    </lineage>
</organism>
<dbReference type="OrthoDB" id="1684927at2"/>
<sequence>MRNKIGKTLLSTLTVTALSVSSATVIFASNEGTPQNVVPIKAGVDQEQVKPSSHYLSVTGTIKEISKHGQNEEMQLVTVTNAAGDITNFIVSDDTYLLDELAVGSEIVAFYDANLPVIMIYPPQYKAVAVALAGNSRNVKVDYFDESLTSADGTLKLNPSDGTKIILEDGTAFTGDITGRDLFVSYGPSTRSIPAQTTPELVVVLSDEEEAVQDQEESFASLTGTVKDITELTSDNAASKQLLAVEIKDGELVHLIVSNNTYIDEELAAGAEIVAFYNANAPMTMIYPPRYDVEAIALVKDDRSVMVDRFDETLLNAGQTLKLNISEETIVTAQDGEAFEGDLTNRKLFVEYQAVALSLPGQTTPTRIVVLDEQPAVNPEEPLTISVNDQLLEASSAYMNEHGTVMIPLRAVAEALGYELTWEADTKTVRVGQVISLQIGNDDYIYAKMAPIQLDAAPALVDGLTYVPVSFFKEVARAKEVSIDSNQIVIRG</sequence>
<feature type="domain" description="Copper amine oxidase-like N-terminal" evidence="2">
    <location>
        <begin position="387"/>
        <end position="485"/>
    </location>
</feature>
<dbReference type="InterPro" id="IPR012854">
    <property type="entry name" value="Cu_amine_oxidase-like_N"/>
</dbReference>
<dbReference type="InterPro" id="IPR036582">
    <property type="entry name" value="Mao_N_sf"/>
</dbReference>
<evidence type="ECO:0000313" key="4">
    <source>
        <dbReference type="Proteomes" id="UP000266482"/>
    </source>
</evidence>
<protein>
    <submittedName>
        <fullName evidence="3">Copper amine oxidase N-terminal domain-containing protein</fullName>
    </submittedName>
</protein>
<name>A0A3A1UUA8_9BACL</name>
<dbReference type="SUPFAM" id="SSF55383">
    <property type="entry name" value="Copper amine oxidase, domain N"/>
    <property type="match status" value="1"/>
</dbReference>
<feature type="signal peptide" evidence="1">
    <location>
        <begin position="1"/>
        <end position="28"/>
    </location>
</feature>
<dbReference type="Pfam" id="PF07833">
    <property type="entry name" value="Cu_amine_oxidN1"/>
    <property type="match status" value="1"/>
</dbReference>
<gene>
    <name evidence="3" type="ORF">D3P08_14175</name>
</gene>
<proteinExistence type="predicted"/>
<accession>A0A3A1UUA8</accession>
<evidence type="ECO:0000256" key="1">
    <source>
        <dbReference type="SAM" id="SignalP"/>
    </source>
</evidence>
<keyword evidence="4" id="KW-1185">Reference proteome</keyword>
<feature type="chain" id="PRO_5017387944" evidence="1">
    <location>
        <begin position="29"/>
        <end position="492"/>
    </location>
</feature>
<comment type="caution">
    <text evidence="3">The sequence shown here is derived from an EMBL/GenBank/DDBJ whole genome shotgun (WGS) entry which is preliminary data.</text>
</comment>
<keyword evidence="1" id="KW-0732">Signal</keyword>
<dbReference type="Proteomes" id="UP000266482">
    <property type="component" value="Unassembled WGS sequence"/>
</dbReference>
<dbReference type="EMBL" id="QXQA01000008">
    <property type="protein sequence ID" value="RIX52119.1"/>
    <property type="molecule type" value="Genomic_DNA"/>
</dbReference>